<dbReference type="Gene3D" id="3.40.50.720">
    <property type="entry name" value="NAD(P)-binding Rossmann-like Domain"/>
    <property type="match status" value="1"/>
</dbReference>
<gene>
    <name evidence="3" type="ORF">KV396_05425</name>
</gene>
<evidence type="ECO:0000313" key="3">
    <source>
        <dbReference type="EMBL" id="UPL13950.1"/>
    </source>
</evidence>
<name>A0ABY4IMC9_9MICO</name>
<reference evidence="3 4" key="1">
    <citation type="submission" date="2021-06" db="EMBL/GenBank/DDBJ databases">
        <title>Genome-based taxonomic framework of Microbacterium strains isolated from marine environment, the description of four new species and reclassification of four preexisting species.</title>
        <authorList>
            <person name="Lee S.D."/>
            <person name="Kim S.-M."/>
            <person name="Byeon Y.-S."/>
            <person name="Yang H.L."/>
            <person name="Kim I.S."/>
        </authorList>
    </citation>
    <scope>NUCLEOTIDE SEQUENCE [LARGE SCALE GENOMIC DNA]</scope>
    <source>
        <strain evidence="3 4">SSW1-36</strain>
    </source>
</reference>
<feature type="domain" description="Oxidoreductase DRL-like catalytic" evidence="2">
    <location>
        <begin position="212"/>
        <end position="321"/>
    </location>
</feature>
<accession>A0ABY4IMC9</accession>
<dbReference type="Proteomes" id="UP000831963">
    <property type="component" value="Chromosome"/>
</dbReference>
<dbReference type="InterPro" id="IPR036291">
    <property type="entry name" value="NAD(P)-bd_dom_sf"/>
</dbReference>
<sequence>MTRAPIRVALTGARGGFGRTFLSQLRSIDRMTATQLIDPDVDGVRTLIADLGGLPDAEPIPGHDDVRWDEIDVLVEASGRVEAGYRYAAEAIERGIHVVMVSKEIESVAGVSLSRAARAQGVGYLPGDGDQPANLLRLLDWVERVGLEVVALGKSGEYDLVFDPATGVLEQQGERIEASALTDHLFLGDNIDKTLAARASVVAPLKRAAAADSCEMAVVSLYAGATADTERMHYPVARPSELADIYARRADGGIIGTDRTVDVFSALRLPGETSFAGGVFAIVTTGDPETWDLLAGKGHIVSRSGRYACIYWPYHFMGVETPLTIDALVEGTSTFAEPRHHTVLAARAARALAAGETFEVRGHHHEIDGVAPVIIDRADAVTDADDTLAAAYYLLSGARLVRDIAEGELIRLADLAGVADDVRTAFVEGVRL</sequence>
<keyword evidence="4" id="KW-1185">Reference proteome</keyword>
<dbReference type="RefSeq" id="WP_247957112.1">
    <property type="nucleotide sequence ID" value="NZ_CP078077.1"/>
</dbReference>
<proteinExistence type="predicted"/>
<evidence type="ECO:0000259" key="2">
    <source>
        <dbReference type="Pfam" id="PF21135"/>
    </source>
</evidence>
<dbReference type="Pfam" id="PF21135">
    <property type="entry name" value="DRL_cat"/>
    <property type="match status" value="1"/>
</dbReference>
<dbReference type="SUPFAM" id="SSF51735">
    <property type="entry name" value="NAD(P)-binding Rossmann-fold domains"/>
    <property type="match status" value="1"/>
</dbReference>
<evidence type="ECO:0000259" key="1">
    <source>
        <dbReference type="Pfam" id="PF03447"/>
    </source>
</evidence>
<dbReference type="EMBL" id="CP078077">
    <property type="protein sequence ID" value="UPL13950.1"/>
    <property type="molecule type" value="Genomic_DNA"/>
</dbReference>
<organism evidence="3 4">
    <name type="scientific">Microbacterium galbinum</name>
    <dbReference type="NCBI Taxonomy" id="2851646"/>
    <lineage>
        <taxon>Bacteria</taxon>
        <taxon>Bacillati</taxon>
        <taxon>Actinomycetota</taxon>
        <taxon>Actinomycetes</taxon>
        <taxon>Micrococcales</taxon>
        <taxon>Microbacteriaceae</taxon>
        <taxon>Microbacterium</taxon>
    </lineage>
</organism>
<feature type="domain" description="Aspartate/homoserine dehydrogenase NAD-binding" evidence="1">
    <location>
        <begin position="66"/>
        <end position="122"/>
    </location>
</feature>
<evidence type="ECO:0000313" key="4">
    <source>
        <dbReference type="Proteomes" id="UP000831963"/>
    </source>
</evidence>
<dbReference type="Pfam" id="PF03447">
    <property type="entry name" value="NAD_binding_3"/>
    <property type="match status" value="1"/>
</dbReference>
<dbReference type="PANTHER" id="PTHR37850">
    <property type="entry name" value="STRU PROTEIN"/>
    <property type="match status" value="1"/>
</dbReference>
<dbReference type="PANTHER" id="PTHR37850:SF3">
    <property type="entry name" value="BLR7815 PROTEIN"/>
    <property type="match status" value="1"/>
</dbReference>
<dbReference type="InterPro" id="IPR005106">
    <property type="entry name" value="Asp/hSer_DH_NAD-bd"/>
</dbReference>
<dbReference type="InterPro" id="IPR048423">
    <property type="entry name" value="DRL_cat"/>
</dbReference>
<protein>
    <submittedName>
        <fullName evidence="3">Homoserine dehydrogenase</fullName>
    </submittedName>
</protein>